<dbReference type="EMBL" id="CAXIPR030001415">
    <property type="protein sequence ID" value="CAM0148597.1"/>
    <property type="molecule type" value="Genomic_DNA"/>
</dbReference>
<feature type="transmembrane region" description="Helical" evidence="6">
    <location>
        <begin position="52"/>
        <end position="69"/>
    </location>
</feature>
<feature type="transmembrane region" description="Helical" evidence="6">
    <location>
        <begin position="223"/>
        <end position="244"/>
    </location>
</feature>
<feature type="domain" description="EamA" evidence="7">
    <location>
        <begin position="193"/>
        <end position="331"/>
    </location>
</feature>
<dbReference type="GO" id="GO:0016020">
    <property type="term" value="C:membrane"/>
    <property type="evidence" value="ECO:0007669"/>
    <property type="project" value="UniProtKB-SubCell"/>
</dbReference>
<dbReference type="PANTHER" id="PTHR31218">
    <property type="entry name" value="WAT1-RELATED PROTEIN"/>
    <property type="match status" value="1"/>
</dbReference>
<evidence type="ECO:0000259" key="7">
    <source>
        <dbReference type="Pfam" id="PF00892"/>
    </source>
</evidence>
<dbReference type="Pfam" id="PF00892">
    <property type="entry name" value="EamA"/>
    <property type="match status" value="2"/>
</dbReference>
<evidence type="ECO:0000256" key="5">
    <source>
        <dbReference type="ARBA" id="ARBA00023136"/>
    </source>
</evidence>
<dbReference type="Proteomes" id="UP001497457">
    <property type="component" value="Unassembled WGS sequence"/>
</dbReference>
<gene>
    <name evidence="8" type="ORF">URODEC1_LOCUS121876</name>
</gene>
<protein>
    <recommendedName>
        <fullName evidence="6">WAT1-related protein</fullName>
    </recommendedName>
</protein>
<organism evidence="8 9">
    <name type="scientific">Urochloa decumbens</name>
    <dbReference type="NCBI Taxonomy" id="240449"/>
    <lineage>
        <taxon>Eukaryota</taxon>
        <taxon>Viridiplantae</taxon>
        <taxon>Streptophyta</taxon>
        <taxon>Embryophyta</taxon>
        <taxon>Tracheophyta</taxon>
        <taxon>Spermatophyta</taxon>
        <taxon>Magnoliopsida</taxon>
        <taxon>Liliopsida</taxon>
        <taxon>Poales</taxon>
        <taxon>Poaceae</taxon>
        <taxon>PACMAD clade</taxon>
        <taxon>Panicoideae</taxon>
        <taxon>Panicodae</taxon>
        <taxon>Paniceae</taxon>
        <taxon>Melinidinae</taxon>
        <taxon>Urochloa</taxon>
    </lineage>
</organism>
<evidence type="ECO:0000313" key="8">
    <source>
        <dbReference type="EMBL" id="CAM0148597.1"/>
    </source>
</evidence>
<feature type="transmembrane region" description="Helical" evidence="6">
    <location>
        <begin position="21"/>
        <end position="40"/>
    </location>
</feature>
<keyword evidence="9" id="KW-1185">Reference proteome</keyword>
<feature type="transmembrane region" description="Helical" evidence="6">
    <location>
        <begin position="111"/>
        <end position="130"/>
    </location>
</feature>
<comment type="subcellular location">
    <subcellularLocation>
        <location evidence="1 6">Membrane</location>
        <topology evidence="1 6">Multi-pass membrane protein</topology>
    </subcellularLocation>
</comment>
<keyword evidence="3 6" id="KW-0812">Transmembrane</keyword>
<feature type="transmembrane region" description="Helical" evidence="6">
    <location>
        <begin position="142"/>
        <end position="162"/>
    </location>
</feature>
<comment type="caution">
    <text evidence="8">The sequence shown here is derived from an EMBL/GenBank/DDBJ whole genome shotgun (WGS) entry which is preliminary data.</text>
</comment>
<accession>A0ABC9H4Q6</accession>
<evidence type="ECO:0000256" key="2">
    <source>
        <dbReference type="ARBA" id="ARBA00007635"/>
    </source>
</evidence>
<dbReference type="InterPro" id="IPR030184">
    <property type="entry name" value="WAT1-related"/>
</dbReference>
<dbReference type="AlphaFoldDB" id="A0ABC9H4Q6"/>
<name>A0ABC9H4Q6_9POAL</name>
<evidence type="ECO:0000256" key="1">
    <source>
        <dbReference type="ARBA" id="ARBA00004141"/>
    </source>
</evidence>
<comment type="similarity">
    <text evidence="2 6">Belongs to the drug/metabolite transporter (DMT) superfamily. Plant drug/metabolite exporter (P-DME) (TC 2.A.7.4) family.</text>
</comment>
<feature type="transmembrane region" description="Helical" evidence="6">
    <location>
        <begin position="191"/>
        <end position="211"/>
    </location>
</feature>
<sequence length="381" mass="41194">MADSGEGRRVCGMPEKAQLHVAMLALQFGYAGFHVVSRLALNMGISKLVFPVYRNIIALCLLVPFAYFLEKKDRPRLTLNFVVQFFFLALCGITANQGFYLLGLDNTSPTFASAIQNSVPAITFAMAAALRIEKVRLDRRDGVAKVLGTLACVAGASVITLYKGPTIFGPSSSSGDKQLMLAGPVGEMKNWTLGCVYLIGHCLSWSGWLVLQAPVLKKYPARLSVTSYTCFFGVIQFIIIAAFMERDPDAWKFHSGSELFTILYAGFIASGVAFAVQIWCIDRGGPVFVAVYQPVQTLVVAIMASLTLGEKFYLGGIIGAVLIIIGLYLVLWGKSEERARIARDAAVVMPSAAAEAPATTAARSKQLTQPLLLPTSTENNV</sequence>
<feature type="domain" description="EamA" evidence="7">
    <location>
        <begin position="22"/>
        <end position="160"/>
    </location>
</feature>
<dbReference type="InterPro" id="IPR037185">
    <property type="entry name" value="EmrE-like"/>
</dbReference>
<dbReference type="InterPro" id="IPR000620">
    <property type="entry name" value="EamA_dom"/>
</dbReference>
<proteinExistence type="inferred from homology"/>
<feature type="transmembrane region" description="Helical" evidence="6">
    <location>
        <begin position="259"/>
        <end position="280"/>
    </location>
</feature>
<keyword evidence="5 6" id="KW-0472">Membrane</keyword>
<feature type="transmembrane region" description="Helical" evidence="6">
    <location>
        <begin position="287"/>
        <end position="306"/>
    </location>
</feature>
<dbReference type="SUPFAM" id="SSF103481">
    <property type="entry name" value="Multidrug resistance efflux transporter EmrE"/>
    <property type="match status" value="2"/>
</dbReference>
<evidence type="ECO:0000256" key="4">
    <source>
        <dbReference type="ARBA" id="ARBA00022989"/>
    </source>
</evidence>
<evidence type="ECO:0000256" key="3">
    <source>
        <dbReference type="ARBA" id="ARBA00022692"/>
    </source>
</evidence>
<feature type="transmembrane region" description="Helical" evidence="6">
    <location>
        <begin position="81"/>
        <end position="99"/>
    </location>
</feature>
<evidence type="ECO:0000256" key="6">
    <source>
        <dbReference type="RuleBase" id="RU363077"/>
    </source>
</evidence>
<feature type="transmembrane region" description="Helical" evidence="6">
    <location>
        <begin position="312"/>
        <end position="333"/>
    </location>
</feature>
<evidence type="ECO:0000313" key="9">
    <source>
        <dbReference type="Proteomes" id="UP001497457"/>
    </source>
</evidence>
<reference evidence="8 9" key="1">
    <citation type="submission" date="2024-10" db="EMBL/GenBank/DDBJ databases">
        <authorList>
            <person name="Ryan C."/>
        </authorList>
    </citation>
    <scope>NUCLEOTIDE SEQUENCE [LARGE SCALE GENOMIC DNA]</scope>
</reference>
<keyword evidence="4 6" id="KW-1133">Transmembrane helix</keyword>